<protein>
    <submittedName>
        <fullName evidence="1">SEC-C motif-containing protein</fullName>
    </submittedName>
</protein>
<dbReference type="NCBIfam" id="NF004088">
    <property type="entry name" value="PRK05590.1"/>
    <property type="match status" value="1"/>
</dbReference>
<dbReference type="STRING" id="1121950.SAMN02745243_03021"/>
<dbReference type="OrthoDB" id="5872at2"/>
<accession>A0A1M6SS88</accession>
<dbReference type="PANTHER" id="PTHR33747:SF1">
    <property type="entry name" value="ADENYLATE CYCLASE-ASSOCIATED CAP C-TERMINAL DOMAIN-CONTAINING PROTEIN"/>
    <property type="match status" value="1"/>
</dbReference>
<reference evidence="1 2" key="1">
    <citation type="submission" date="2016-11" db="EMBL/GenBank/DDBJ databases">
        <authorList>
            <person name="Jaros S."/>
            <person name="Januszkiewicz K."/>
            <person name="Wedrychowicz H."/>
        </authorList>
    </citation>
    <scope>NUCLEOTIDE SEQUENCE [LARGE SCALE GENOMIC DNA]</scope>
    <source>
        <strain evidence="1 2">DSM 15480</strain>
    </source>
</reference>
<dbReference type="RefSeq" id="WP_073111941.1">
    <property type="nucleotide sequence ID" value="NZ_FQZY01000052.1"/>
</dbReference>
<evidence type="ECO:0000313" key="1">
    <source>
        <dbReference type="EMBL" id="SHK47500.1"/>
    </source>
</evidence>
<gene>
    <name evidence="1" type="ORF">SAMN02745243_03021</name>
</gene>
<organism evidence="1 2">
    <name type="scientific">Hespellia stercorisuis DSM 15480</name>
    <dbReference type="NCBI Taxonomy" id="1121950"/>
    <lineage>
        <taxon>Bacteria</taxon>
        <taxon>Bacillati</taxon>
        <taxon>Bacillota</taxon>
        <taxon>Clostridia</taxon>
        <taxon>Lachnospirales</taxon>
        <taxon>Lachnospiraceae</taxon>
        <taxon>Hespellia</taxon>
    </lineage>
</organism>
<dbReference type="Gene3D" id="3.10.450.50">
    <property type="match status" value="1"/>
</dbReference>
<proteinExistence type="predicted"/>
<dbReference type="PANTHER" id="PTHR33747">
    <property type="entry name" value="UPF0225 PROTEIN SCO1677"/>
    <property type="match status" value="1"/>
</dbReference>
<dbReference type="Pfam" id="PF02810">
    <property type="entry name" value="SEC-C"/>
    <property type="match status" value="1"/>
</dbReference>
<evidence type="ECO:0000313" key="2">
    <source>
        <dbReference type="Proteomes" id="UP000184301"/>
    </source>
</evidence>
<keyword evidence="2" id="KW-1185">Reference proteome</keyword>
<dbReference type="InterPro" id="IPR004027">
    <property type="entry name" value="SEC_C_motif"/>
</dbReference>
<dbReference type="AlphaFoldDB" id="A0A1M6SS88"/>
<sequence length="171" mass="19745">MANEEKSLLEQWRDTAYSKEMDNAQLQNFWAGYFNIEKEIYEQLLNAPDTEVKGTVKELAEKYGQTVMTMVGFLDGINDSLKIENPIETMDENTEVSLAFDKEKLYKNMVDAKADWLYELPQWNEIFDAEQKKALYLEQKKSGTIVKEKKIGRNDPCPCGSGKKYKKCCGK</sequence>
<name>A0A1M6SS88_9FIRM</name>
<dbReference type="EMBL" id="FQZY01000052">
    <property type="protein sequence ID" value="SHK47500.1"/>
    <property type="molecule type" value="Genomic_DNA"/>
</dbReference>
<dbReference type="SUPFAM" id="SSF103642">
    <property type="entry name" value="Sec-C motif"/>
    <property type="match status" value="1"/>
</dbReference>
<dbReference type="Proteomes" id="UP000184301">
    <property type="component" value="Unassembled WGS sequence"/>
</dbReference>